<dbReference type="AlphaFoldDB" id="A3DL50"/>
<protein>
    <submittedName>
        <fullName evidence="2">Isochorismatase hydrolase</fullName>
    </submittedName>
</protein>
<dbReference type="STRING" id="399550.Smar_0247"/>
<evidence type="ECO:0000259" key="1">
    <source>
        <dbReference type="Pfam" id="PF00857"/>
    </source>
</evidence>
<organism evidence="2 3">
    <name type="scientific">Staphylothermus marinus (strain ATCC 43588 / DSM 3639 / JCM 9404 / F1)</name>
    <dbReference type="NCBI Taxonomy" id="399550"/>
    <lineage>
        <taxon>Archaea</taxon>
        <taxon>Thermoproteota</taxon>
        <taxon>Thermoprotei</taxon>
        <taxon>Desulfurococcales</taxon>
        <taxon>Desulfurococcaceae</taxon>
        <taxon>Staphylothermus</taxon>
    </lineage>
</organism>
<keyword evidence="2" id="KW-0378">Hydrolase</keyword>
<proteinExistence type="predicted"/>
<dbReference type="KEGG" id="smr:Smar_0247"/>
<evidence type="ECO:0000313" key="3">
    <source>
        <dbReference type="Proteomes" id="UP000000254"/>
    </source>
</evidence>
<dbReference type="Pfam" id="PF00857">
    <property type="entry name" value="Isochorismatase"/>
    <property type="match status" value="1"/>
</dbReference>
<dbReference type="Gene3D" id="3.40.50.850">
    <property type="entry name" value="Isochorismatase-like"/>
    <property type="match status" value="1"/>
</dbReference>
<name>A3DL50_STAMF</name>
<dbReference type="PANTHER" id="PTHR14119">
    <property type="entry name" value="HYDROLASE"/>
    <property type="match status" value="1"/>
</dbReference>
<dbReference type="InterPro" id="IPR036380">
    <property type="entry name" value="Isochorismatase-like_sf"/>
</dbReference>
<dbReference type="RefSeq" id="WP_011838551.1">
    <property type="nucleotide sequence ID" value="NC_009033.1"/>
</dbReference>
<dbReference type="GO" id="GO:0016787">
    <property type="term" value="F:hydrolase activity"/>
    <property type="evidence" value="ECO:0007669"/>
    <property type="project" value="UniProtKB-KW"/>
</dbReference>
<dbReference type="Proteomes" id="UP000000254">
    <property type="component" value="Chromosome"/>
</dbReference>
<dbReference type="eggNOG" id="arCOG01943">
    <property type="taxonomic scope" value="Archaea"/>
</dbReference>
<reference evidence="2 3" key="2">
    <citation type="journal article" date="2009" name="Stand. Genomic Sci.">
        <title>Complete genome sequence of Staphylothermus marinus Stetter and Fiala 1986 type strain F1.</title>
        <authorList>
            <person name="Anderson I.J."/>
            <person name="Sun H."/>
            <person name="Lapidus A."/>
            <person name="Copeland A."/>
            <person name="Glavina Del Rio T."/>
            <person name="Tice H."/>
            <person name="Dalin E."/>
            <person name="Lucas S."/>
            <person name="Barry K."/>
            <person name="Land M."/>
            <person name="Richardson P."/>
            <person name="Huber H."/>
            <person name="Kyrpides N.C."/>
        </authorList>
    </citation>
    <scope>NUCLEOTIDE SEQUENCE [LARGE SCALE GENOMIC DNA]</scope>
    <source>
        <strain evidence="3">ATCC 43588 / DSM 3639 / JCM 9404 / F1</strain>
    </source>
</reference>
<dbReference type="InterPro" id="IPR000868">
    <property type="entry name" value="Isochorismatase-like_dom"/>
</dbReference>
<keyword evidence="3" id="KW-1185">Reference proteome</keyword>
<dbReference type="EMBL" id="CP000575">
    <property type="protein sequence ID" value="ABN69360.1"/>
    <property type="molecule type" value="Genomic_DNA"/>
</dbReference>
<dbReference type="PANTHER" id="PTHR14119:SF3">
    <property type="entry name" value="ISOCHORISMATASE DOMAIN-CONTAINING PROTEIN 2"/>
    <property type="match status" value="1"/>
</dbReference>
<feature type="domain" description="Isochorismatase-like" evidence="1">
    <location>
        <begin position="12"/>
        <end position="158"/>
    </location>
</feature>
<dbReference type="SUPFAM" id="SSF52499">
    <property type="entry name" value="Isochorismatase-like hydrolases"/>
    <property type="match status" value="1"/>
</dbReference>
<dbReference type="GeneID" id="4906505"/>
<gene>
    <name evidence="2" type="ordered locus">Smar_0247</name>
</gene>
<dbReference type="InterPro" id="IPR050993">
    <property type="entry name" value="Isochorismatase_domain"/>
</dbReference>
<sequence>MMIKLVDEKDLVLIVIDLQEKLLKIISDKEKLVENNKILIRFLSRIKAPIIATKQVKLGDINGDIAKELTGSKIIEKETFSCFRNKEFMDTIRMMNRKTLLITGIETHICVLQTAIDALNLGYRVIIPYDAVSSQIKSDHEYALQYLRSKGAEILPTESIIYAIMESSKHALFREVLNLIKERRKLYS</sequence>
<accession>A3DL50</accession>
<dbReference type="HOGENOM" id="CLU_066901_0_1_2"/>
<reference evidence="3" key="1">
    <citation type="journal article" date="2009" name="BMC Genomics">
        <title>The complete genome sequence of Staphylothermus marinus reveals differences in sulfur metabolism among heterotrophic Crenarchaeota.</title>
        <authorList>
            <person name="Anderson I.J."/>
            <person name="Dharmarajan L."/>
            <person name="Rodriguez J."/>
            <person name="Hooper S."/>
            <person name="Porat I."/>
            <person name="Ulrich L.E."/>
            <person name="Elkins J.G."/>
            <person name="Mavromatis K."/>
            <person name="Sun H."/>
            <person name="Land M."/>
            <person name="Lapidus A."/>
            <person name="Lucas S."/>
            <person name="Barry K."/>
            <person name="Huber H."/>
            <person name="Zhulin I.B."/>
            <person name="Whitman W.B."/>
            <person name="Mukhopadhyay B."/>
            <person name="Woese C."/>
            <person name="Bristow J."/>
            <person name="Kyrpides N."/>
        </authorList>
    </citation>
    <scope>NUCLEOTIDE SEQUENCE [LARGE SCALE GENOMIC DNA]</scope>
    <source>
        <strain evidence="3">ATCC 43588 / DSM 3639 / JCM 9404 / F1</strain>
    </source>
</reference>
<evidence type="ECO:0000313" key="2">
    <source>
        <dbReference type="EMBL" id="ABN69360.1"/>
    </source>
</evidence>